<organism evidence="1 2">
    <name type="scientific">Funneliformis geosporum</name>
    <dbReference type="NCBI Taxonomy" id="1117311"/>
    <lineage>
        <taxon>Eukaryota</taxon>
        <taxon>Fungi</taxon>
        <taxon>Fungi incertae sedis</taxon>
        <taxon>Mucoromycota</taxon>
        <taxon>Glomeromycotina</taxon>
        <taxon>Glomeromycetes</taxon>
        <taxon>Glomerales</taxon>
        <taxon>Glomeraceae</taxon>
        <taxon>Funneliformis</taxon>
    </lineage>
</organism>
<comment type="caution">
    <text evidence="1">The sequence shown here is derived from an EMBL/GenBank/DDBJ whole genome shotgun (WGS) entry which is preliminary data.</text>
</comment>
<dbReference type="OrthoDB" id="2427326at2759"/>
<evidence type="ECO:0000313" key="1">
    <source>
        <dbReference type="EMBL" id="CAI2188346.1"/>
    </source>
</evidence>
<keyword evidence="2" id="KW-1185">Reference proteome</keyword>
<dbReference type="AlphaFoldDB" id="A0A9W4T1H4"/>
<gene>
    <name evidence="1" type="ORF">FWILDA_LOCUS13532</name>
</gene>
<evidence type="ECO:0000313" key="2">
    <source>
        <dbReference type="Proteomes" id="UP001153678"/>
    </source>
</evidence>
<proteinExistence type="predicted"/>
<name>A0A9W4T1H4_9GLOM</name>
<accession>A0A9W4T1H4</accession>
<sequence>MNDILNFSDIIYDENDVNTDENDINDASDIDNKPDSFEIRIVRCEKEDESARIGCGFLINAAYRKRSNLVFINKFVDEHNHALQSTIALQEFSPISRKIPDDIMKEIQFYVQECHLDATILEQTMRVTGGFQPAIIFTDADPTIQVAIIKRKLNNKWDDFIEEFYALRNSLVILDFENRWAELMIKYSEFMANIHSTQQVERIELRLKDEAKYLRLQEFYNMNPSQIVEALLYKTWIKEIRNIVLQDKNQYNIGFVEDNYEEPQILLDMAFKDCSDGIVKEIWELIENEEQPNQTGTFSIINTIREQDIYSGLVKYLDSKKDQYSHVQMNTMRNADQHNDILSKTKITNPLQHKGKGRPANKRYLSAIKNNPNSKNVDIQEDTSRKRNKRQCSICKSWYHDS</sequence>
<dbReference type="Proteomes" id="UP001153678">
    <property type="component" value="Unassembled WGS sequence"/>
</dbReference>
<protein>
    <submittedName>
        <fullName evidence="1">7022_t:CDS:1</fullName>
    </submittedName>
</protein>
<dbReference type="EMBL" id="CAMKVN010005149">
    <property type="protein sequence ID" value="CAI2188346.1"/>
    <property type="molecule type" value="Genomic_DNA"/>
</dbReference>
<reference evidence="1" key="1">
    <citation type="submission" date="2022-08" db="EMBL/GenBank/DDBJ databases">
        <authorList>
            <person name="Kallberg Y."/>
            <person name="Tangrot J."/>
            <person name="Rosling A."/>
        </authorList>
    </citation>
    <scope>NUCLEOTIDE SEQUENCE</scope>
    <source>
        <strain evidence="1">Wild A</strain>
    </source>
</reference>